<comment type="caution">
    <text evidence="1">The sequence shown here is derived from an EMBL/GenBank/DDBJ whole genome shotgun (WGS) entry which is preliminary data.</text>
</comment>
<name>A0ABS3BUJ0_9BACT</name>
<evidence type="ECO:0000313" key="1">
    <source>
        <dbReference type="EMBL" id="MBN7802561.1"/>
    </source>
</evidence>
<dbReference type="EMBL" id="JAFKCW010000004">
    <property type="protein sequence ID" value="MBN7802561.1"/>
    <property type="molecule type" value="Genomic_DNA"/>
</dbReference>
<protein>
    <submittedName>
        <fullName evidence="1">NTPase</fullName>
    </submittedName>
</protein>
<gene>
    <name evidence="1" type="ORF">J0A67_16925</name>
</gene>
<accession>A0ABS3BUJ0</accession>
<proteinExistence type="predicted"/>
<organism evidence="1 2">
    <name type="scientific">Algoriphagus aestuariicola</name>
    <dbReference type="NCBI Taxonomy" id="1852016"/>
    <lineage>
        <taxon>Bacteria</taxon>
        <taxon>Pseudomonadati</taxon>
        <taxon>Bacteroidota</taxon>
        <taxon>Cytophagia</taxon>
        <taxon>Cytophagales</taxon>
        <taxon>Cyclobacteriaceae</taxon>
        <taxon>Algoriphagus</taxon>
    </lineage>
</organism>
<sequence>MKYISCILLFFLLSFDLVLAQGGLPESFFDGKSIVLISADPGSRPVLTWQQLADSVHTYLVEAGGDPIAYFELEQVALSEARQADFAKAFSNRQVKNVVLVTRKKESLSIHVGTFSGDGKVITSTTLFGVSGSDWKNAGSQLVDIGQARKSNNLLVIDVPEFPQISSQEVAQSEQKFLPRNPLNLEVFKLGIPLEGSSAETGALSYFRYDLLGKSQEAILAEQASQKSQIQGILENHYPHPIEWLTEAKSNEELVRDRVQFLLVKVEGRQADLMKSMGLEPIDGEDGLKTVVKYYIKLIVRDELYIGSEWDADSDWRVALTNFLDNLKKVNLPEEV</sequence>
<keyword evidence="2" id="KW-1185">Reference proteome</keyword>
<dbReference type="Proteomes" id="UP000664698">
    <property type="component" value="Unassembled WGS sequence"/>
</dbReference>
<evidence type="ECO:0000313" key="2">
    <source>
        <dbReference type="Proteomes" id="UP000664698"/>
    </source>
</evidence>
<dbReference type="RefSeq" id="WP_206570577.1">
    <property type="nucleotide sequence ID" value="NZ_JAFKCW010000004.1"/>
</dbReference>
<reference evidence="1 2" key="1">
    <citation type="submission" date="2021-03" db="EMBL/GenBank/DDBJ databases">
        <title>novel species isolated from a fishpond in China.</title>
        <authorList>
            <person name="Lu H."/>
            <person name="Cai Z."/>
        </authorList>
    </citation>
    <scope>NUCLEOTIDE SEQUENCE [LARGE SCALE GENOMIC DNA]</scope>
    <source>
        <strain evidence="1 2">JCM 31546</strain>
    </source>
</reference>